<feature type="compositionally biased region" description="Basic and acidic residues" evidence="1">
    <location>
        <begin position="47"/>
        <end position="57"/>
    </location>
</feature>
<gene>
    <name evidence="4" type="ORF">CFK40_07140</name>
</gene>
<reference evidence="4 5" key="1">
    <citation type="journal article" date="2003" name="Int. J. Syst. Evol. Microbiol.">
        <title>Virgibacillus carmonensis sp. nov., Virgibacillus necropolis sp. nov. and Virgibacillus picturae sp. nov., three novel species isolated from deteriorated mural paintings, transfer of the species of the genus salibacillus to Virgibacillus, as Virgibacillus marismortui comb. nov. and Virgibacillus salexigens comb. nov., and emended description of the genus Virgibacillus.</title>
        <authorList>
            <person name="Heyrman J."/>
            <person name="Logan N.A."/>
            <person name="Busse H.J."/>
            <person name="Balcaen A."/>
            <person name="Lebbe L."/>
            <person name="Rodriguez-Diaz M."/>
            <person name="Swings J."/>
            <person name="De Vos P."/>
        </authorList>
    </citation>
    <scope>NUCLEOTIDE SEQUENCE [LARGE SCALE GENOMIC DNA]</scope>
    <source>
        <strain evidence="4 5">LMG 19488</strain>
    </source>
</reference>
<protein>
    <recommendedName>
        <fullName evidence="3">DUF1541 domain-containing protein</fullName>
    </recommendedName>
</protein>
<proteinExistence type="predicted"/>
<keyword evidence="5" id="KW-1185">Reference proteome</keyword>
<feature type="chain" id="PRO_5038873631" description="DUF1541 domain-containing protein" evidence="2">
    <location>
        <begin position="21"/>
        <end position="196"/>
    </location>
</feature>
<dbReference type="RefSeq" id="WP_089531654.1">
    <property type="nucleotide sequence ID" value="NZ_CP022437.1"/>
</dbReference>
<sequence>MKSKKFLIGILVIVATLMLAACGNDNEETSQEETGQKENDENMNMDSDSHEDMDHSSSGEVPDDLEVAEDPKFEVGSQVVLKTDHMKGMQGAEATIVGAYDTTAYAVSYTPTTGGERVENHKWVIHEEIADVGEEPLEPGTEVTINASHMKGMNGANATIDTAKQTTVYMIDYVPTTGGDKVTNHKWVTGSEVSAE</sequence>
<evidence type="ECO:0000313" key="4">
    <source>
        <dbReference type="EMBL" id="ASN04803.1"/>
    </source>
</evidence>
<dbReference type="Pfam" id="PF07563">
    <property type="entry name" value="DUF1541"/>
    <property type="match status" value="2"/>
</dbReference>
<evidence type="ECO:0000259" key="3">
    <source>
        <dbReference type="Pfam" id="PF07563"/>
    </source>
</evidence>
<keyword evidence="2" id="KW-0732">Signal</keyword>
<dbReference type="OrthoDB" id="1701949at2"/>
<dbReference type="AlphaFoldDB" id="A0A221MAZ2"/>
<feature type="domain" description="DUF1541" evidence="3">
    <location>
        <begin position="75"/>
        <end position="126"/>
    </location>
</feature>
<evidence type="ECO:0000256" key="1">
    <source>
        <dbReference type="SAM" id="MobiDB-lite"/>
    </source>
</evidence>
<evidence type="ECO:0000313" key="5">
    <source>
        <dbReference type="Proteomes" id="UP000204391"/>
    </source>
</evidence>
<feature type="domain" description="DUF1541" evidence="3">
    <location>
        <begin position="139"/>
        <end position="189"/>
    </location>
</feature>
<dbReference type="Proteomes" id="UP000204391">
    <property type="component" value="Chromosome"/>
</dbReference>
<dbReference type="EMBL" id="CP022437">
    <property type="protein sequence ID" value="ASN04803.1"/>
    <property type="molecule type" value="Genomic_DNA"/>
</dbReference>
<dbReference type="KEGG" id="vne:CFK40_07140"/>
<evidence type="ECO:0000256" key="2">
    <source>
        <dbReference type="SAM" id="SignalP"/>
    </source>
</evidence>
<accession>A0A221MAZ2</accession>
<feature type="region of interest" description="Disordered" evidence="1">
    <location>
        <begin position="25"/>
        <end position="62"/>
    </location>
</feature>
<dbReference type="Gene3D" id="2.30.30.1210">
    <property type="entry name" value="Domain of unknown function DUF1541"/>
    <property type="match status" value="1"/>
</dbReference>
<dbReference type="InterPro" id="IPR011438">
    <property type="entry name" value="DUF1541"/>
</dbReference>
<dbReference type="PROSITE" id="PS51257">
    <property type="entry name" value="PROKAR_LIPOPROTEIN"/>
    <property type="match status" value="1"/>
</dbReference>
<feature type="signal peptide" evidence="2">
    <location>
        <begin position="1"/>
        <end position="20"/>
    </location>
</feature>
<name>A0A221MAZ2_9BACI</name>
<organism evidence="4 5">
    <name type="scientific">Virgibacillus necropolis</name>
    <dbReference type="NCBI Taxonomy" id="163877"/>
    <lineage>
        <taxon>Bacteria</taxon>
        <taxon>Bacillati</taxon>
        <taxon>Bacillota</taxon>
        <taxon>Bacilli</taxon>
        <taxon>Bacillales</taxon>
        <taxon>Bacillaceae</taxon>
        <taxon>Virgibacillus</taxon>
    </lineage>
</organism>